<dbReference type="Pfam" id="PF00651">
    <property type="entry name" value="BTB"/>
    <property type="match status" value="1"/>
</dbReference>
<evidence type="ECO:0000313" key="2">
    <source>
        <dbReference type="EMBL" id="KAL1612844.1"/>
    </source>
</evidence>
<organism evidence="2 3">
    <name type="scientific">Paraconiothyrium brasiliense</name>
    <dbReference type="NCBI Taxonomy" id="300254"/>
    <lineage>
        <taxon>Eukaryota</taxon>
        <taxon>Fungi</taxon>
        <taxon>Dikarya</taxon>
        <taxon>Ascomycota</taxon>
        <taxon>Pezizomycotina</taxon>
        <taxon>Dothideomycetes</taxon>
        <taxon>Pleosporomycetidae</taxon>
        <taxon>Pleosporales</taxon>
        <taxon>Massarineae</taxon>
        <taxon>Didymosphaeriaceae</taxon>
        <taxon>Paraconiothyrium</taxon>
    </lineage>
</organism>
<dbReference type="EMBL" id="JAKJXO020000001">
    <property type="protein sequence ID" value="KAL1612844.1"/>
    <property type="molecule type" value="Genomic_DNA"/>
</dbReference>
<accession>A0ABR3S823</accession>
<keyword evidence="3" id="KW-1185">Reference proteome</keyword>
<feature type="domain" description="BTB" evidence="1">
    <location>
        <begin position="11"/>
        <end position="102"/>
    </location>
</feature>
<reference evidence="2 3" key="1">
    <citation type="submission" date="2024-02" db="EMBL/GenBank/DDBJ databases">
        <title>De novo assembly and annotation of 12 fungi associated with fruit tree decline syndrome in Ontario, Canada.</title>
        <authorList>
            <person name="Sulman M."/>
            <person name="Ellouze W."/>
            <person name="Ilyukhin E."/>
        </authorList>
    </citation>
    <scope>NUCLEOTIDE SEQUENCE [LARGE SCALE GENOMIC DNA]</scope>
    <source>
        <strain evidence="2 3">M42-189</strain>
    </source>
</reference>
<dbReference type="SUPFAM" id="SSF54695">
    <property type="entry name" value="POZ domain"/>
    <property type="match status" value="1"/>
</dbReference>
<protein>
    <recommendedName>
        <fullName evidence="1">BTB domain-containing protein</fullName>
    </recommendedName>
</protein>
<dbReference type="Gene3D" id="3.30.710.10">
    <property type="entry name" value="Potassium Channel Kv1.1, Chain A"/>
    <property type="match status" value="1"/>
</dbReference>
<comment type="caution">
    <text evidence="2">The sequence shown here is derived from an EMBL/GenBank/DDBJ whole genome shotgun (WGS) entry which is preliminary data.</text>
</comment>
<dbReference type="InterPro" id="IPR000210">
    <property type="entry name" value="BTB/POZ_dom"/>
</dbReference>
<evidence type="ECO:0000313" key="3">
    <source>
        <dbReference type="Proteomes" id="UP001521785"/>
    </source>
</evidence>
<proteinExistence type="predicted"/>
<dbReference type="InterPro" id="IPR011333">
    <property type="entry name" value="SKP1/BTB/POZ_sf"/>
</dbReference>
<dbReference type="Proteomes" id="UP001521785">
    <property type="component" value="Unassembled WGS sequence"/>
</dbReference>
<evidence type="ECO:0000259" key="1">
    <source>
        <dbReference type="Pfam" id="PF00651"/>
    </source>
</evidence>
<sequence length="221" mass="25841">MALTAYDNMMTIQVTQGTRKKKFRVYRGVLCFHSDFFDHALNGAFGARGLYFYEVMDCTIETFQIFYDWTNTGVQDKKLSDQQAFDLFLFADFYAIPALKNRALESYHCSFLDSWTFSFSLIQSVYLYTMDGSSLRKLTVDQVVKTLVFETVKEDLSGRGMPEECLLDIIQACGLKRFITSPQFDRDLHRYQQEGWIAGMRMNFCHRYHDHVEAEQHAAYM</sequence>
<gene>
    <name evidence="2" type="ORF">SLS60_001074</name>
</gene>
<name>A0ABR3S823_9PLEO</name>